<keyword evidence="4" id="KW-0067">ATP-binding</keyword>
<accession>A0A2M8PYQ8</accession>
<proteinExistence type="predicted"/>
<dbReference type="EMBL" id="PGTL01000011">
    <property type="protein sequence ID" value="PJF42685.1"/>
    <property type="molecule type" value="Genomic_DNA"/>
</dbReference>
<dbReference type="InterPro" id="IPR013986">
    <property type="entry name" value="DExx_box_DNA_helicase_dom_sf"/>
</dbReference>
<evidence type="ECO:0000256" key="1">
    <source>
        <dbReference type="ARBA" id="ARBA00022741"/>
    </source>
</evidence>
<dbReference type="SUPFAM" id="SSF52540">
    <property type="entry name" value="P-loop containing nucleoside triphosphate hydrolases"/>
    <property type="match status" value="1"/>
</dbReference>
<evidence type="ECO:0008006" key="7">
    <source>
        <dbReference type="Google" id="ProtNLM"/>
    </source>
</evidence>
<protein>
    <recommendedName>
        <fullName evidence="7">DNA helicase</fullName>
    </recommendedName>
</protein>
<sequence>MAEVPVQAESALLWRKVFLEGIAGSGKTTYAVQHMRAWLAQGADPSRLLIIVPQQPMARPYQLALHESEYSGGAPMITTFAAFVREAVNVYWAAIAGALGADPSREPIFLNIEMAQYFMARFALPRIAEGAFAFSDMRVAPPRIISQVLDNLNRAALLGEPIESIAERLIKAWGNRDSSRREVFKRANALAAEFRAHCLQHNLLDFSLTVEAFQRLIRPRPDFQEFLQARFDFLLAENIDEDLPTTHDLLALCLPYVQGALLLYDPDGGLRTFLGADPETAYALRALCDDHLIMPNSQVMSQDVAAFAIAISRALSPRLESLPEPEGKVRAAISYIQARFYPKMIEQVADQIATLIQQGVAPRQIAVVAPYLNDSLRFSLNHALRQRESFYGIRIPILTHRPSRALLDEPITRALLTYTLIAHPNWLDGSALKAPLPKDVADAFALTIDGLDPLRAEQLTELTYRTKRDAQGILRPQLSPFAKLAPDWQARIGYRIGQRYDALREWLDSYRALSENAHGLPLDHFLRLLFDEKLAQKGYGLHNNFEAARIAAQLIDSIQHFRQTLYADHNSDWAALGREYLQMASQRLLPALHAQSWQDEQADAILFMPASTFLLRNRFVDYQFWLDIGSSGWFMRLEQPLTHPYVLRREYVPERPWEENDEKMAEDDRLYRVVIGLVRRCRKHIYAAVAELGESGFEQNGKLLSIIQRVLSLDAESETP</sequence>
<dbReference type="Proteomes" id="UP000228947">
    <property type="component" value="Unassembled WGS sequence"/>
</dbReference>
<evidence type="ECO:0000256" key="2">
    <source>
        <dbReference type="ARBA" id="ARBA00022801"/>
    </source>
</evidence>
<keyword evidence="3" id="KW-0347">Helicase</keyword>
<dbReference type="GO" id="GO:0004386">
    <property type="term" value="F:helicase activity"/>
    <property type="evidence" value="ECO:0007669"/>
    <property type="project" value="UniProtKB-KW"/>
</dbReference>
<dbReference type="AlphaFoldDB" id="A0A2M8PYQ8"/>
<evidence type="ECO:0000256" key="4">
    <source>
        <dbReference type="ARBA" id="ARBA00022840"/>
    </source>
</evidence>
<name>A0A2M8PYQ8_9CHLR</name>
<organism evidence="5 6">
    <name type="scientific">Candidatus Thermofonsia Clade 1 bacterium</name>
    <dbReference type="NCBI Taxonomy" id="2364210"/>
    <lineage>
        <taxon>Bacteria</taxon>
        <taxon>Bacillati</taxon>
        <taxon>Chloroflexota</taxon>
        <taxon>Candidatus Thermofontia</taxon>
        <taxon>Candidatus Thermofonsia Clade 1</taxon>
    </lineage>
</organism>
<dbReference type="Gene3D" id="3.40.50.300">
    <property type="entry name" value="P-loop containing nucleotide triphosphate hydrolases"/>
    <property type="match status" value="1"/>
</dbReference>
<evidence type="ECO:0000313" key="5">
    <source>
        <dbReference type="EMBL" id="PJF42685.1"/>
    </source>
</evidence>
<evidence type="ECO:0000313" key="6">
    <source>
        <dbReference type="Proteomes" id="UP000228947"/>
    </source>
</evidence>
<keyword evidence="2" id="KW-0378">Hydrolase</keyword>
<dbReference type="Gene3D" id="1.10.10.160">
    <property type="match status" value="1"/>
</dbReference>
<gene>
    <name evidence="5" type="ORF">CUN50_03205</name>
</gene>
<keyword evidence="1" id="KW-0547">Nucleotide-binding</keyword>
<comment type="caution">
    <text evidence="5">The sequence shown here is derived from an EMBL/GenBank/DDBJ whole genome shotgun (WGS) entry which is preliminary data.</text>
</comment>
<dbReference type="InterPro" id="IPR027417">
    <property type="entry name" value="P-loop_NTPase"/>
</dbReference>
<dbReference type="GO" id="GO:0016787">
    <property type="term" value="F:hydrolase activity"/>
    <property type="evidence" value="ECO:0007669"/>
    <property type="project" value="UniProtKB-KW"/>
</dbReference>
<reference evidence="5 6" key="1">
    <citation type="submission" date="2017-11" db="EMBL/GenBank/DDBJ databases">
        <title>Evolution of Phototrophy in the Chloroflexi Phylum Driven by Horizontal Gene Transfer.</title>
        <authorList>
            <person name="Ward L.M."/>
            <person name="Hemp J."/>
            <person name="Shih P.M."/>
            <person name="Mcglynn S.E."/>
            <person name="Fischer W."/>
        </authorList>
    </citation>
    <scope>NUCLEOTIDE SEQUENCE [LARGE SCALE GENOMIC DNA]</scope>
    <source>
        <strain evidence="5">CP1_1M</strain>
    </source>
</reference>
<dbReference type="GO" id="GO:0005524">
    <property type="term" value="F:ATP binding"/>
    <property type="evidence" value="ECO:0007669"/>
    <property type="project" value="UniProtKB-KW"/>
</dbReference>
<evidence type="ECO:0000256" key="3">
    <source>
        <dbReference type="ARBA" id="ARBA00022806"/>
    </source>
</evidence>